<evidence type="ECO:0000313" key="4">
    <source>
        <dbReference type="Proteomes" id="UP000824120"/>
    </source>
</evidence>
<dbReference type="OrthoDB" id="1896025at2759"/>
<dbReference type="Pfam" id="PF13259">
    <property type="entry name" value="clamp_Gag1-like"/>
    <property type="match status" value="1"/>
</dbReference>
<reference evidence="3 4" key="1">
    <citation type="submission" date="2020-09" db="EMBL/GenBank/DDBJ databases">
        <title>De no assembly of potato wild relative species, Solanum commersonii.</title>
        <authorList>
            <person name="Cho K."/>
        </authorList>
    </citation>
    <scope>NUCLEOTIDE SEQUENCE [LARGE SCALE GENOMIC DNA]</scope>
    <source>
        <strain evidence="3">LZ3.2</strain>
        <tissue evidence="3">Leaf</tissue>
    </source>
</reference>
<evidence type="ECO:0000313" key="3">
    <source>
        <dbReference type="EMBL" id="KAG5594173.1"/>
    </source>
</evidence>
<keyword evidence="1" id="KW-0812">Transmembrane</keyword>
<evidence type="ECO:0000259" key="2">
    <source>
        <dbReference type="Pfam" id="PF13259"/>
    </source>
</evidence>
<sequence length="67" mass="7931">MPASSDVQHRYRLVYISWLIVLILSHFSWNVSYDSLFGTNKRFPQPIPLSDMVDFLADIWEHEGLYD</sequence>
<proteinExistence type="predicted"/>
<dbReference type="AlphaFoldDB" id="A0A9J5Y1T5"/>
<accession>A0A9J5Y1T5</accession>
<comment type="caution">
    <text evidence="3">The sequence shown here is derived from an EMBL/GenBank/DDBJ whole genome shotgun (WGS) entry which is preliminary data.</text>
</comment>
<gene>
    <name evidence="3" type="ORF">H5410_035405</name>
</gene>
<dbReference type="Proteomes" id="UP000824120">
    <property type="component" value="Chromosome 7"/>
</dbReference>
<keyword evidence="1" id="KW-1133">Transmembrane helix</keyword>
<feature type="domain" description="Gag1-like clamp" evidence="2">
    <location>
        <begin position="26"/>
        <end position="67"/>
    </location>
</feature>
<organism evidence="3 4">
    <name type="scientific">Solanum commersonii</name>
    <name type="common">Commerson's wild potato</name>
    <name type="synonym">Commerson's nightshade</name>
    <dbReference type="NCBI Taxonomy" id="4109"/>
    <lineage>
        <taxon>Eukaryota</taxon>
        <taxon>Viridiplantae</taxon>
        <taxon>Streptophyta</taxon>
        <taxon>Embryophyta</taxon>
        <taxon>Tracheophyta</taxon>
        <taxon>Spermatophyta</taxon>
        <taxon>Magnoliopsida</taxon>
        <taxon>eudicotyledons</taxon>
        <taxon>Gunneridae</taxon>
        <taxon>Pentapetalae</taxon>
        <taxon>asterids</taxon>
        <taxon>lamiids</taxon>
        <taxon>Solanales</taxon>
        <taxon>Solanaceae</taxon>
        <taxon>Solanoideae</taxon>
        <taxon>Solaneae</taxon>
        <taxon>Solanum</taxon>
    </lineage>
</organism>
<feature type="transmembrane region" description="Helical" evidence="1">
    <location>
        <begin position="12"/>
        <end position="29"/>
    </location>
</feature>
<name>A0A9J5Y1T5_SOLCO</name>
<keyword evidence="4" id="KW-1185">Reference proteome</keyword>
<dbReference type="InterPro" id="IPR025124">
    <property type="entry name" value="Gag1-like_clamp"/>
</dbReference>
<evidence type="ECO:0000256" key="1">
    <source>
        <dbReference type="SAM" id="Phobius"/>
    </source>
</evidence>
<keyword evidence="1" id="KW-0472">Membrane</keyword>
<protein>
    <recommendedName>
        <fullName evidence="2">Gag1-like clamp domain-containing protein</fullName>
    </recommendedName>
</protein>
<dbReference type="EMBL" id="JACXVP010000007">
    <property type="protein sequence ID" value="KAG5594173.1"/>
    <property type="molecule type" value="Genomic_DNA"/>
</dbReference>
<dbReference type="PANTHER" id="PTHR33373">
    <property type="entry name" value="OS07G0479600 PROTEIN"/>
    <property type="match status" value="1"/>
</dbReference>
<dbReference type="PANTHER" id="PTHR33373:SF14">
    <property type="entry name" value="DUF4050 DOMAIN-CONTAINING PROTEIN"/>
    <property type="match status" value="1"/>
</dbReference>